<gene>
    <name evidence="1" type="ORF">QBC38DRAFT_462218</name>
</gene>
<accession>A0AAN7BEV7</accession>
<evidence type="ECO:0000313" key="1">
    <source>
        <dbReference type="EMBL" id="KAK4220777.1"/>
    </source>
</evidence>
<name>A0AAN7BEV7_9PEZI</name>
<dbReference type="EMBL" id="MU865643">
    <property type="protein sequence ID" value="KAK4220777.1"/>
    <property type="molecule type" value="Genomic_DNA"/>
</dbReference>
<comment type="caution">
    <text evidence="1">The sequence shown here is derived from an EMBL/GenBank/DDBJ whole genome shotgun (WGS) entry which is preliminary data.</text>
</comment>
<reference evidence="1" key="2">
    <citation type="submission" date="2023-05" db="EMBL/GenBank/DDBJ databases">
        <authorList>
            <consortium name="Lawrence Berkeley National Laboratory"/>
            <person name="Steindorff A."/>
            <person name="Hensen N."/>
            <person name="Bonometti L."/>
            <person name="Westerberg I."/>
            <person name="Brannstrom I.O."/>
            <person name="Guillou S."/>
            <person name="Cros-Aarteil S."/>
            <person name="Calhoun S."/>
            <person name="Haridas S."/>
            <person name="Kuo A."/>
            <person name="Mondo S."/>
            <person name="Pangilinan J."/>
            <person name="Riley R."/>
            <person name="Labutti K."/>
            <person name="Andreopoulos B."/>
            <person name="Lipzen A."/>
            <person name="Chen C."/>
            <person name="Yanf M."/>
            <person name="Daum C."/>
            <person name="Ng V."/>
            <person name="Clum A."/>
            <person name="Ohm R."/>
            <person name="Martin F."/>
            <person name="Silar P."/>
            <person name="Natvig D."/>
            <person name="Lalanne C."/>
            <person name="Gautier V."/>
            <person name="Ament-Velasquez S.L."/>
            <person name="Kruys A."/>
            <person name="Hutchinson M.I."/>
            <person name="Powell A.J."/>
            <person name="Barry K."/>
            <person name="Miller A.N."/>
            <person name="Grigoriev I.V."/>
            <person name="Debuchy R."/>
            <person name="Gladieux P."/>
            <person name="Thoren M.H."/>
            <person name="Johannesson H."/>
        </authorList>
    </citation>
    <scope>NUCLEOTIDE SEQUENCE</scope>
    <source>
        <strain evidence="1">CBS 990.96</strain>
    </source>
</reference>
<dbReference type="AlphaFoldDB" id="A0AAN7BEV7"/>
<evidence type="ECO:0000313" key="2">
    <source>
        <dbReference type="Proteomes" id="UP001301958"/>
    </source>
</evidence>
<protein>
    <submittedName>
        <fullName evidence="1">Uncharacterized protein</fullName>
    </submittedName>
</protein>
<dbReference type="Proteomes" id="UP001301958">
    <property type="component" value="Unassembled WGS sequence"/>
</dbReference>
<reference evidence="1" key="1">
    <citation type="journal article" date="2023" name="Mol. Phylogenet. Evol.">
        <title>Genome-scale phylogeny and comparative genomics of the fungal order Sordariales.</title>
        <authorList>
            <person name="Hensen N."/>
            <person name="Bonometti L."/>
            <person name="Westerberg I."/>
            <person name="Brannstrom I.O."/>
            <person name="Guillou S."/>
            <person name="Cros-Aarteil S."/>
            <person name="Calhoun S."/>
            <person name="Haridas S."/>
            <person name="Kuo A."/>
            <person name="Mondo S."/>
            <person name="Pangilinan J."/>
            <person name="Riley R."/>
            <person name="LaButti K."/>
            <person name="Andreopoulos B."/>
            <person name="Lipzen A."/>
            <person name="Chen C."/>
            <person name="Yan M."/>
            <person name="Daum C."/>
            <person name="Ng V."/>
            <person name="Clum A."/>
            <person name="Steindorff A."/>
            <person name="Ohm R.A."/>
            <person name="Martin F."/>
            <person name="Silar P."/>
            <person name="Natvig D.O."/>
            <person name="Lalanne C."/>
            <person name="Gautier V."/>
            <person name="Ament-Velasquez S.L."/>
            <person name="Kruys A."/>
            <person name="Hutchinson M.I."/>
            <person name="Powell A.J."/>
            <person name="Barry K."/>
            <person name="Miller A.N."/>
            <person name="Grigoriev I.V."/>
            <person name="Debuchy R."/>
            <person name="Gladieux P."/>
            <person name="Hiltunen Thoren M."/>
            <person name="Johannesson H."/>
        </authorList>
    </citation>
    <scope>NUCLEOTIDE SEQUENCE</scope>
    <source>
        <strain evidence="1">CBS 990.96</strain>
    </source>
</reference>
<keyword evidence="2" id="KW-1185">Reference proteome</keyword>
<sequence length="73" mass="8098">MALPRPPLWPLETEVFGKRQEESTTDDFPASYRYYEASGKPVVGNPADDVAAFLRMELSLGGLADMLKHLVTT</sequence>
<organism evidence="1 2">
    <name type="scientific">Podospora fimiseda</name>
    <dbReference type="NCBI Taxonomy" id="252190"/>
    <lineage>
        <taxon>Eukaryota</taxon>
        <taxon>Fungi</taxon>
        <taxon>Dikarya</taxon>
        <taxon>Ascomycota</taxon>
        <taxon>Pezizomycotina</taxon>
        <taxon>Sordariomycetes</taxon>
        <taxon>Sordariomycetidae</taxon>
        <taxon>Sordariales</taxon>
        <taxon>Podosporaceae</taxon>
        <taxon>Podospora</taxon>
    </lineage>
</organism>
<proteinExistence type="predicted"/>